<keyword evidence="2" id="KW-1185">Reference proteome</keyword>
<name>A0A4C1VFW2_EUMVA</name>
<accession>A0A4C1VFW2</accession>
<comment type="caution">
    <text evidence="1">The sequence shown here is derived from an EMBL/GenBank/DDBJ whole genome shotgun (WGS) entry which is preliminary data.</text>
</comment>
<evidence type="ECO:0000313" key="2">
    <source>
        <dbReference type="Proteomes" id="UP000299102"/>
    </source>
</evidence>
<protein>
    <submittedName>
        <fullName evidence="1">Uncharacterized protein</fullName>
    </submittedName>
</protein>
<sequence length="137" mass="15217">MYAVLFELQARSKELNEKDRTLSRALAHTTLLARTSAGCRVKGLMLHVLKENNIVVLKHPPCSSDLAMNSAQGPPFDDESTGNPPFIDHRRNHSETSHRLICVSGSLAPASRRRSTKIRARLQSNGILPTHEIKIQS</sequence>
<evidence type="ECO:0000313" key="1">
    <source>
        <dbReference type="EMBL" id="GBP36585.1"/>
    </source>
</evidence>
<proteinExistence type="predicted"/>
<dbReference type="AlphaFoldDB" id="A0A4C1VFW2"/>
<gene>
    <name evidence="1" type="ORF">EVAR_34328_1</name>
</gene>
<dbReference type="EMBL" id="BGZK01000320">
    <property type="protein sequence ID" value="GBP36585.1"/>
    <property type="molecule type" value="Genomic_DNA"/>
</dbReference>
<dbReference type="Proteomes" id="UP000299102">
    <property type="component" value="Unassembled WGS sequence"/>
</dbReference>
<reference evidence="1 2" key="1">
    <citation type="journal article" date="2019" name="Commun. Biol.">
        <title>The bagworm genome reveals a unique fibroin gene that provides high tensile strength.</title>
        <authorList>
            <person name="Kono N."/>
            <person name="Nakamura H."/>
            <person name="Ohtoshi R."/>
            <person name="Tomita M."/>
            <person name="Numata K."/>
            <person name="Arakawa K."/>
        </authorList>
    </citation>
    <scope>NUCLEOTIDE SEQUENCE [LARGE SCALE GENOMIC DNA]</scope>
</reference>
<organism evidence="1 2">
    <name type="scientific">Eumeta variegata</name>
    <name type="common">Bagworm moth</name>
    <name type="synonym">Eumeta japonica</name>
    <dbReference type="NCBI Taxonomy" id="151549"/>
    <lineage>
        <taxon>Eukaryota</taxon>
        <taxon>Metazoa</taxon>
        <taxon>Ecdysozoa</taxon>
        <taxon>Arthropoda</taxon>
        <taxon>Hexapoda</taxon>
        <taxon>Insecta</taxon>
        <taxon>Pterygota</taxon>
        <taxon>Neoptera</taxon>
        <taxon>Endopterygota</taxon>
        <taxon>Lepidoptera</taxon>
        <taxon>Glossata</taxon>
        <taxon>Ditrysia</taxon>
        <taxon>Tineoidea</taxon>
        <taxon>Psychidae</taxon>
        <taxon>Oiketicinae</taxon>
        <taxon>Eumeta</taxon>
    </lineage>
</organism>